<accession>A0ABU0LZU7</accession>
<evidence type="ECO:0000256" key="1">
    <source>
        <dbReference type="SAM" id="Phobius"/>
    </source>
</evidence>
<evidence type="ECO:0000313" key="3">
    <source>
        <dbReference type="Proteomes" id="UP001240643"/>
    </source>
</evidence>
<evidence type="ECO:0000313" key="2">
    <source>
        <dbReference type="EMBL" id="MDQ0514224.1"/>
    </source>
</evidence>
<proteinExistence type="predicted"/>
<reference evidence="2" key="1">
    <citation type="submission" date="2023-07" db="EMBL/GenBank/DDBJ databases">
        <title>Genomic Encyclopedia of Type Strains, Phase IV (KMG-IV): sequencing the most valuable type-strain genomes for metagenomic binning, comparative biology and taxonomic classification.</title>
        <authorList>
            <person name="Goeker M."/>
        </authorList>
    </citation>
    <scope>NUCLEOTIDE SEQUENCE [LARGE SCALE GENOMIC DNA]</scope>
    <source>
        <strain evidence="2">DSM 21204</strain>
    </source>
</reference>
<keyword evidence="3" id="KW-1185">Reference proteome</keyword>
<organism evidence="2 3">
    <name type="scientific">Mycoplasmoides fastidiosum</name>
    <dbReference type="NCBI Taxonomy" id="92758"/>
    <lineage>
        <taxon>Bacteria</taxon>
        <taxon>Bacillati</taxon>
        <taxon>Mycoplasmatota</taxon>
        <taxon>Mycoplasmoidales</taxon>
        <taxon>Mycoplasmoidaceae</taxon>
        <taxon>Mycoplasmoides</taxon>
    </lineage>
</organism>
<keyword evidence="1" id="KW-0812">Transmembrane</keyword>
<dbReference type="Proteomes" id="UP001240643">
    <property type="component" value="Unassembled WGS sequence"/>
</dbReference>
<feature type="transmembrane region" description="Helical" evidence="1">
    <location>
        <begin position="63"/>
        <end position="89"/>
    </location>
</feature>
<keyword evidence="1" id="KW-0472">Membrane</keyword>
<feature type="transmembrane region" description="Helical" evidence="1">
    <location>
        <begin position="20"/>
        <end position="43"/>
    </location>
</feature>
<protein>
    <submittedName>
        <fullName evidence="2">Magnesium-transporting ATPase (P-type)</fullName>
    </submittedName>
</protein>
<dbReference type="EMBL" id="JAUSWO010000001">
    <property type="protein sequence ID" value="MDQ0514224.1"/>
    <property type="molecule type" value="Genomic_DNA"/>
</dbReference>
<comment type="caution">
    <text evidence="2">The sequence shown here is derived from an EMBL/GenBank/DDBJ whole genome shotgun (WGS) entry which is preliminary data.</text>
</comment>
<keyword evidence="1" id="KW-1133">Transmembrane helix</keyword>
<dbReference type="RefSeq" id="WP_256547087.1">
    <property type="nucleotide sequence ID" value="NZ_CP101809.1"/>
</dbReference>
<sequence length="165" mass="20112">MSNHIEIELSQTQIIFTRIVAFNFIFLLPILILFTEWVIFFFWNDRKYLSNRLADKCHKYNKIIHSIAFGLAILFFFSVVGLIIFFNVYTNRDNWWKNNQYIWKFNPSISKNIFLGWVNFGFIIYLLDTLFYLNYNIRKTHSYFAVYYQKYKQNKVGYQNSNPNQ</sequence>
<feature type="transmembrane region" description="Helical" evidence="1">
    <location>
        <begin position="113"/>
        <end position="133"/>
    </location>
</feature>
<name>A0ABU0LZU7_9BACT</name>
<gene>
    <name evidence="2" type="ORF">J2Z62_000662</name>
</gene>